<protein>
    <submittedName>
        <fullName evidence="6">Uncharacterized protein</fullName>
    </submittedName>
</protein>
<comment type="caution">
    <text evidence="6">The sequence shown here is derived from an EMBL/GenBank/DDBJ whole genome shotgun (WGS) entry which is preliminary data.</text>
</comment>
<dbReference type="Gene3D" id="3.50.50.60">
    <property type="entry name" value="FAD/NAD(P)-binding domain"/>
    <property type="match status" value="1"/>
</dbReference>
<keyword evidence="5" id="KW-0411">Iron-sulfur</keyword>
<dbReference type="AlphaFoldDB" id="A0A5N5D0P9"/>
<evidence type="ECO:0000313" key="6">
    <source>
        <dbReference type="EMBL" id="KAB2571239.1"/>
    </source>
</evidence>
<gene>
    <name evidence="6" type="ORF">DBV05_g10098</name>
</gene>
<dbReference type="PANTHER" id="PTHR43498:SF1">
    <property type="entry name" value="COB--COM HETERODISULFIDE REDUCTASE IRON-SULFUR SUBUNIT A"/>
    <property type="match status" value="1"/>
</dbReference>
<dbReference type="GO" id="GO:0051539">
    <property type="term" value="F:4 iron, 4 sulfur cluster binding"/>
    <property type="evidence" value="ECO:0007669"/>
    <property type="project" value="UniProtKB-KW"/>
</dbReference>
<keyword evidence="2" id="KW-0479">Metal-binding</keyword>
<dbReference type="EMBL" id="VCHE01000107">
    <property type="protein sequence ID" value="KAB2571239.1"/>
    <property type="molecule type" value="Genomic_DNA"/>
</dbReference>
<evidence type="ECO:0000256" key="2">
    <source>
        <dbReference type="ARBA" id="ARBA00022723"/>
    </source>
</evidence>
<organism evidence="6 7">
    <name type="scientific">Lasiodiplodia theobromae</name>
    <dbReference type="NCBI Taxonomy" id="45133"/>
    <lineage>
        <taxon>Eukaryota</taxon>
        <taxon>Fungi</taxon>
        <taxon>Dikarya</taxon>
        <taxon>Ascomycota</taxon>
        <taxon>Pezizomycotina</taxon>
        <taxon>Dothideomycetes</taxon>
        <taxon>Dothideomycetes incertae sedis</taxon>
        <taxon>Botryosphaeriales</taxon>
        <taxon>Botryosphaeriaceae</taxon>
        <taxon>Lasiodiplodia</taxon>
    </lineage>
</organism>
<evidence type="ECO:0000256" key="3">
    <source>
        <dbReference type="ARBA" id="ARBA00023002"/>
    </source>
</evidence>
<dbReference type="InterPro" id="IPR039650">
    <property type="entry name" value="HdrA-like"/>
</dbReference>
<reference evidence="6 7" key="1">
    <citation type="journal article" date="2019" name="Sci. Rep.">
        <title>A multi-omics analysis of the grapevine pathogen Lasiodiplodia theobromae reveals that temperature affects the expression of virulence- and pathogenicity-related genes.</title>
        <authorList>
            <person name="Felix C."/>
            <person name="Meneses R."/>
            <person name="Goncalves M.F.M."/>
            <person name="Tilleman L."/>
            <person name="Duarte A.S."/>
            <person name="Jorrin-Novo J.V."/>
            <person name="Van de Peer Y."/>
            <person name="Deforce D."/>
            <person name="Van Nieuwerburgh F."/>
            <person name="Esteves A.C."/>
            <person name="Alves A."/>
        </authorList>
    </citation>
    <scope>NUCLEOTIDE SEQUENCE [LARGE SCALE GENOMIC DNA]</scope>
    <source>
        <strain evidence="6 7">LA-SOL3</strain>
    </source>
</reference>
<evidence type="ECO:0000256" key="1">
    <source>
        <dbReference type="ARBA" id="ARBA00022485"/>
    </source>
</evidence>
<dbReference type="OrthoDB" id="6612291at2759"/>
<dbReference type="SUPFAM" id="SSF51905">
    <property type="entry name" value="FAD/NAD(P)-binding domain"/>
    <property type="match status" value="1"/>
</dbReference>
<accession>A0A5N5D0P9</accession>
<evidence type="ECO:0000256" key="5">
    <source>
        <dbReference type="ARBA" id="ARBA00023014"/>
    </source>
</evidence>
<proteinExistence type="predicted"/>
<evidence type="ECO:0000313" key="7">
    <source>
        <dbReference type="Proteomes" id="UP000325902"/>
    </source>
</evidence>
<dbReference type="Proteomes" id="UP000325902">
    <property type="component" value="Unassembled WGS sequence"/>
</dbReference>
<dbReference type="GO" id="GO:0046872">
    <property type="term" value="F:metal ion binding"/>
    <property type="evidence" value="ECO:0007669"/>
    <property type="project" value="UniProtKB-KW"/>
</dbReference>
<name>A0A5N5D0P9_9PEZI</name>
<keyword evidence="1" id="KW-0004">4Fe-4S</keyword>
<dbReference type="Gene3D" id="2.60.120.260">
    <property type="entry name" value="Galactose-binding domain-like"/>
    <property type="match status" value="1"/>
</dbReference>
<evidence type="ECO:0000256" key="4">
    <source>
        <dbReference type="ARBA" id="ARBA00023004"/>
    </source>
</evidence>
<keyword evidence="4" id="KW-0408">Iron</keyword>
<keyword evidence="3" id="KW-0560">Oxidoreductase</keyword>
<dbReference type="Pfam" id="PF12831">
    <property type="entry name" value="FAD_oxidored"/>
    <property type="match status" value="1"/>
</dbReference>
<keyword evidence="7" id="KW-1185">Reference proteome</keyword>
<sequence>MAPTNLPSGILIEAESFTSYGGWTLDSQFELSMGSPYLLAHGNGKPVADATTSLSVSSDAAGSYAVWVRAKDWVPGYHPGRFSLLINGEPLPTEFGANDRDWSWQFGGRVDLATGQTELVLRDLTGFCGRCDAIFFSRDDDDVAPPEDMEDGPAARAWRRKLRGIPDEPDDGGTFDVVVVGGGVPGCAAALTAARLGERVALVQNRPFLGGNASVEIGLSPRGIQGPLVRELMRRDSGGDLAAKKLLDAEPNATVFLEHTVHEVHTTPDSVITSIRARDARSGRDVVLKAPVFIDCSGTCVLGLHAGAQTLFGQESRSEYGEGLAPIHGDDTHHGHTVFFRTRMADAPVPFPAVPWATEVAKDYADLRGQLDEPGVENGMGPVVKPPGDDVPKRMRGPMTHFWEYGQRLDPYTHGEHVRDHLLRAIYGTFSNVKTLEPEKYANLALDWVAHVAAQGEFRRYKGDHVLTENDIRSHRHFDDAVAQNGGPFCLHYPGHEKYDFRLKHWEWDARDRRPYEVPFRCLYSVNVKNLMMAGKHVSATHVASSNTKFMGNGAQHAVATAAAAHLCRKYSTTIRGIYDKHVPELRDIIARITGGIWYNEDREEPLQHKL</sequence>
<dbReference type="InterPro" id="IPR036188">
    <property type="entry name" value="FAD/NAD-bd_sf"/>
</dbReference>
<dbReference type="GO" id="GO:0016491">
    <property type="term" value="F:oxidoreductase activity"/>
    <property type="evidence" value="ECO:0007669"/>
    <property type="project" value="UniProtKB-KW"/>
</dbReference>
<dbReference type="PANTHER" id="PTHR43498">
    <property type="entry name" value="FERREDOXIN:COB-COM HETERODISULFIDE REDUCTASE SUBUNIT A"/>
    <property type="match status" value="1"/>
</dbReference>